<comment type="caution">
    <text evidence="7">The sequence shown here is derived from an EMBL/GenBank/DDBJ whole genome shotgun (WGS) entry which is preliminary data.</text>
</comment>
<dbReference type="GO" id="GO:0004519">
    <property type="term" value="F:endonuclease activity"/>
    <property type="evidence" value="ECO:0007669"/>
    <property type="project" value="UniProtKB-KW"/>
</dbReference>
<keyword evidence="7" id="KW-0255">Endonuclease</keyword>
<accession>A0A9D9IMK1</accession>
<feature type="region of interest" description="Disordered" evidence="3">
    <location>
        <begin position="326"/>
        <end position="366"/>
    </location>
</feature>
<dbReference type="SUPFAM" id="SSF54060">
    <property type="entry name" value="His-Me finger endonucleases"/>
    <property type="match status" value="1"/>
</dbReference>
<evidence type="ECO:0000259" key="6">
    <source>
        <dbReference type="SMART" id="SM00892"/>
    </source>
</evidence>
<dbReference type="PANTHER" id="PTHR13966:SF5">
    <property type="entry name" value="ENDONUCLEASE G, MITOCHONDRIAL"/>
    <property type="match status" value="1"/>
</dbReference>
<evidence type="ECO:0000259" key="5">
    <source>
        <dbReference type="SMART" id="SM00477"/>
    </source>
</evidence>
<dbReference type="InterPro" id="IPR040255">
    <property type="entry name" value="Non-specific_endonuclease"/>
</dbReference>
<dbReference type="EMBL" id="JADIMD010000121">
    <property type="protein sequence ID" value="MBO8475267.1"/>
    <property type="molecule type" value="Genomic_DNA"/>
</dbReference>
<dbReference type="Proteomes" id="UP000823757">
    <property type="component" value="Unassembled WGS sequence"/>
</dbReference>
<dbReference type="PANTHER" id="PTHR13966">
    <property type="entry name" value="ENDONUCLEASE RELATED"/>
    <property type="match status" value="1"/>
</dbReference>
<feature type="region of interest" description="Disordered" evidence="3">
    <location>
        <begin position="215"/>
        <end position="272"/>
    </location>
</feature>
<dbReference type="SMART" id="SM00892">
    <property type="entry name" value="Endonuclease_NS"/>
    <property type="match status" value="1"/>
</dbReference>
<name>A0A9D9IMK1_9BACT</name>
<dbReference type="Gene3D" id="3.40.570.10">
    <property type="entry name" value="Extracellular Endonuclease, subunit A"/>
    <property type="match status" value="1"/>
</dbReference>
<reference evidence="7" key="1">
    <citation type="submission" date="2020-10" db="EMBL/GenBank/DDBJ databases">
        <authorList>
            <person name="Gilroy R."/>
        </authorList>
    </citation>
    <scope>NUCLEOTIDE SEQUENCE</scope>
    <source>
        <strain evidence="7">B1-13419</strain>
    </source>
</reference>
<evidence type="ECO:0000256" key="1">
    <source>
        <dbReference type="PIRSR" id="PIRSR640255-1"/>
    </source>
</evidence>
<evidence type="ECO:0000256" key="3">
    <source>
        <dbReference type="SAM" id="MobiDB-lite"/>
    </source>
</evidence>
<evidence type="ECO:0000313" key="7">
    <source>
        <dbReference type="EMBL" id="MBO8475267.1"/>
    </source>
</evidence>
<dbReference type="InterPro" id="IPR020821">
    <property type="entry name" value="ENPP1-3/EXOG-like_nuc-like"/>
</dbReference>
<gene>
    <name evidence="7" type="ORF">IAB91_08270</name>
</gene>
<feature type="signal peptide" evidence="4">
    <location>
        <begin position="1"/>
        <end position="20"/>
    </location>
</feature>
<dbReference type="GO" id="GO:0016787">
    <property type="term" value="F:hydrolase activity"/>
    <property type="evidence" value="ECO:0007669"/>
    <property type="project" value="InterPro"/>
</dbReference>
<feature type="region of interest" description="Disordered" evidence="3">
    <location>
        <begin position="23"/>
        <end position="56"/>
    </location>
</feature>
<evidence type="ECO:0000313" key="8">
    <source>
        <dbReference type="Proteomes" id="UP000823757"/>
    </source>
</evidence>
<proteinExistence type="predicted"/>
<dbReference type="InterPro" id="IPR044925">
    <property type="entry name" value="His-Me_finger_sf"/>
</dbReference>
<evidence type="ECO:0000256" key="2">
    <source>
        <dbReference type="PIRSR" id="PIRSR640255-2"/>
    </source>
</evidence>
<feature type="compositionally biased region" description="Acidic residues" evidence="3">
    <location>
        <begin position="231"/>
        <end position="245"/>
    </location>
</feature>
<dbReference type="AlphaFoldDB" id="A0A9D9IMK1"/>
<dbReference type="PROSITE" id="PS51257">
    <property type="entry name" value="PROKAR_LIPOPROTEIN"/>
    <property type="match status" value="1"/>
</dbReference>
<feature type="chain" id="PRO_5039491513" evidence="4">
    <location>
        <begin position="21"/>
        <end position="527"/>
    </location>
</feature>
<feature type="domain" description="DNA/RNA non-specific endonuclease/pyrophosphatase/phosphodiesterase" evidence="6">
    <location>
        <begin position="296"/>
        <end position="516"/>
    </location>
</feature>
<keyword evidence="4" id="KW-0732">Signal</keyword>
<feature type="compositionally biased region" description="Polar residues" evidence="3">
    <location>
        <begin position="342"/>
        <end position="351"/>
    </location>
</feature>
<feature type="binding site" evidence="2">
    <location>
        <position position="389"/>
    </location>
    <ligand>
        <name>Mg(2+)</name>
        <dbReference type="ChEBI" id="CHEBI:18420"/>
        <note>catalytic</note>
    </ligand>
</feature>
<reference evidence="7" key="2">
    <citation type="journal article" date="2021" name="PeerJ">
        <title>Extensive microbial diversity within the chicken gut microbiome revealed by metagenomics and culture.</title>
        <authorList>
            <person name="Gilroy R."/>
            <person name="Ravi A."/>
            <person name="Getino M."/>
            <person name="Pursley I."/>
            <person name="Horton D.L."/>
            <person name="Alikhan N.F."/>
            <person name="Baker D."/>
            <person name="Gharbi K."/>
            <person name="Hall N."/>
            <person name="Watson M."/>
            <person name="Adriaenssens E.M."/>
            <person name="Foster-Nyarko E."/>
            <person name="Jarju S."/>
            <person name="Secka A."/>
            <person name="Antonio M."/>
            <person name="Oren A."/>
            <person name="Chaudhuri R.R."/>
            <person name="La Ragione R."/>
            <person name="Hildebrand F."/>
            <person name="Pallen M.J."/>
        </authorList>
    </citation>
    <scope>NUCLEOTIDE SEQUENCE</scope>
    <source>
        <strain evidence="7">B1-13419</strain>
    </source>
</reference>
<feature type="active site" description="Proton acceptor" evidence="1">
    <location>
        <position position="357"/>
    </location>
</feature>
<keyword evidence="7" id="KW-0378">Hydrolase</keyword>
<protein>
    <submittedName>
        <fullName evidence="7">DNA/RNA non-specific endonuclease</fullName>
    </submittedName>
</protein>
<organism evidence="7 8">
    <name type="scientific">Candidatus Cryptobacteroides faecigallinarum</name>
    <dbReference type="NCBI Taxonomy" id="2840763"/>
    <lineage>
        <taxon>Bacteria</taxon>
        <taxon>Pseudomonadati</taxon>
        <taxon>Bacteroidota</taxon>
        <taxon>Bacteroidia</taxon>
        <taxon>Bacteroidales</taxon>
        <taxon>Candidatus Cryptobacteroides</taxon>
    </lineage>
</organism>
<dbReference type="Pfam" id="PF01223">
    <property type="entry name" value="Endonuclease_NS"/>
    <property type="match status" value="1"/>
</dbReference>
<dbReference type="GO" id="GO:0046872">
    <property type="term" value="F:metal ion binding"/>
    <property type="evidence" value="ECO:0007669"/>
    <property type="project" value="UniProtKB-KW"/>
</dbReference>
<dbReference type="InterPro" id="IPR001604">
    <property type="entry name" value="Endo_G_ENPP1-like_dom"/>
</dbReference>
<evidence type="ECO:0000256" key="4">
    <source>
        <dbReference type="SAM" id="SignalP"/>
    </source>
</evidence>
<keyword evidence="7" id="KW-0540">Nuclease</keyword>
<dbReference type="GO" id="GO:0003676">
    <property type="term" value="F:nucleic acid binding"/>
    <property type="evidence" value="ECO:0007669"/>
    <property type="project" value="InterPro"/>
</dbReference>
<dbReference type="SMART" id="SM00477">
    <property type="entry name" value="NUC"/>
    <property type="match status" value="1"/>
</dbReference>
<feature type="compositionally biased region" description="Acidic residues" evidence="3">
    <location>
        <begin position="44"/>
        <end position="56"/>
    </location>
</feature>
<dbReference type="InterPro" id="IPR044929">
    <property type="entry name" value="DNA/RNA_non-sp_Endonuclease_sf"/>
</dbReference>
<sequence length="527" mass="57296">MKFRYLIAAMAALTLTFGCDDSLTAPEGNGQEQTGEEGTGGEDQPGEDDNPGGEEEIPVTYSYNVVESAPEDWSGEYLITSNDGGEIIVFDSWDSGNAGASTTSFGAETLSEGIPAETGDPLKAIFTRTGNGYSIHVSNVGYIGLESDKNSLNCSDAEPDAGTSEYLWTISLSSGQGVCTISSMKYPDRALKWNSSASMFRCYSSEQQEITLFRKTASDGSDIPGGGEDQPGGDENPDGDEDPDPDPVPGNSGKYGWFELPSIPDEDGNRIDDNDPSLYYAYHFCAGGEKDDKGRSARNYTVCYSAEHHCPAWVAAPRHDMYEGSADRTNAYSKDPDIPSEIQYNSKSTGDGCNKGHMLGSAERTSSSGTNRQVFYYTNIAPQLSETFNTGGGAWNNLENHVDELVCRDTLYEVVGCYFEKFTDAYGKSTEPVTISFGGRSDVSRPTMFYYALLRTKSGNSGKSVTECSADELQCVAFCIRHTMEKGHKPQANDMMSISDLEKLTGFRYFTNVPQAPKDTFNPSDWL</sequence>
<feature type="domain" description="ENPP1-3/EXOG-like endonuclease/phosphodiesterase" evidence="5">
    <location>
        <begin position="297"/>
        <end position="516"/>
    </location>
</feature>
<keyword evidence="2" id="KW-0479">Metal-binding</keyword>